<keyword evidence="1" id="KW-0812">Transmembrane</keyword>
<evidence type="ECO:0000256" key="1">
    <source>
        <dbReference type="SAM" id="Phobius"/>
    </source>
</evidence>
<feature type="transmembrane region" description="Helical" evidence="1">
    <location>
        <begin position="12"/>
        <end position="32"/>
    </location>
</feature>
<accession>A0A3B0YE94</accession>
<organism evidence="2">
    <name type="scientific">hydrothermal vent metagenome</name>
    <dbReference type="NCBI Taxonomy" id="652676"/>
    <lineage>
        <taxon>unclassified sequences</taxon>
        <taxon>metagenomes</taxon>
        <taxon>ecological metagenomes</taxon>
    </lineage>
</organism>
<evidence type="ECO:0000313" key="2">
    <source>
        <dbReference type="EMBL" id="VAW73632.1"/>
    </source>
</evidence>
<keyword evidence="1" id="KW-1133">Transmembrane helix</keyword>
<keyword evidence="1" id="KW-0472">Membrane</keyword>
<sequence>MLVKKNIKHGFAHYINFIIQIFLLFFCLVLSIKTLAFSSDSSNTQSVADRVSQKKETIAMTPIDEIINALKSIDSKLFFGPESSLVLRAEEVIQGKKFDGIVIRAPQVVNIDNSRTIPLLVVFSQNGKRERDVPPGDHAFVICKDITEDTTWKVPLFSMPKGKIPMPKEQMPPLPPESPEMRSVRMTATIVFDLHSKANIPLKLGKFLVKIVIKDWESNEVNIELMSEK</sequence>
<name>A0A3B0YE94_9ZZZZ</name>
<gene>
    <name evidence="2" type="ORF">MNBD_GAMMA10-1205</name>
</gene>
<proteinExistence type="predicted"/>
<protein>
    <submittedName>
        <fullName evidence="2">Uncharacterized protein</fullName>
    </submittedName>
</protein>
<reference evidence="2" key="1">
    <citation type="submission" date="2018-06" db="EMBL/GenBank/DDBJ databases">
        <authorList>
            <person name="Zhirakovskaya E."/>
        </authorList>
    </citation>
    <scope>NUCLEOTIDE SEQUENCE</scope>
</reference>
<dbReference type="EMBL" id="UOFJ01000722">
    <property type="protein sequence ID" value="VAW73632.1"/>
    <property type="molecule type" value="Genomic_DNA"/>
</dbReference>
<dbReference type="AlphaFoldDB" id="A0A3B0YE94"/>